<dbReference type="EC" id="1.17.7.4" evidence="5"/>
<reference evidence="6 7" key="1">
    <citation type="submission" date="2020-05" db="EMBL/GenBank/DDBJ databases">
        <title>Horizontal transmission and recombination maintain forever young bacterial symbiont genomes.</title>
        <authorList>
            <person name="Russell S.L."/>
            <person name="Pepper-Tunick E."/>
            <person name="Svedberg J."/>
            <person name="Byrne A."/>
            <person name="Ruelas Castillo J."/>
            <person name="Vollmers C."/>
            <person name="Beinart R.A."/>
            <person name="Corbett-Detig R."/>
        </authorList>
    </citation>
    <scope>NUCLEOTIDE SEQUENCE [LARGE SCALE GENOMIC DNA]</scope>
    <source>
        <strain evidence="6">455</strain>
    </source>
</reference>
<feature type="binding site" evidence="5">
    <location>
        <position position="165"/>
    </location>
    <ligand>
        <name>(2E)-4-hydroxy-3-methylbut-2-enyl diphosphate</name>
        <dbReference type="ChEBI" id="CHEBI:128753"/>
    </ligand>
</feature>
<name>A0A853F300_9GAMM</name>
<feature type="binding site" evidence="5">
    <location>
        <position position="124"/>
    </location>
    <ligand>
        <name>dimethylallyl diphosphate</name>
        <dbReference type="ChEBI" id="CHEBI:57623"/>
    </ligand>
</feature>
<comment type="pathway">
    <text evidence="5">Isoprenoid biosynthesis; dimethylallyl diphosphate biosynthesis; dimethylallyl diphosphate from (2E)-4-hydroxy-3-methylbutenyl diphosphate: step 1/1.</text>
</comment>
<dbReference type="Gene3D" id="3.40.1010.20">
    <property type="entry name" value="4-hydroxy-3-methylbut-2-enyl diphosphate reductase, catalytic domain"/>
    <property type="match status" value="2"/>
</dbReference>
<dbReference type="CDD" id="cd13944">
    <property type="entry name" value="lytB_ispH"/>
    <property type="match status" value="1"/>
</dbReference>
<feature type="binding site" evidence="5">
    <location>
        <position position="124"/>
    </location>
    <ligand>
        <name>(2E)-4-hydroxy-3-methylbut-2-enyl diphosphate</name>
        <dbReference type="ChEBI" id="CHEBI:128753"/>
    </ligand>
</feature>
<feature type="binding site" evidence="5">
    <location>
        <position position="267"/>
    </location>
    <ligand>
        <name>isopentenyl diphosphate</name>
        <dbReference type="ChEBI" id="CHEBI:128769"/>
    </ligand>
</feature>
<feature type="binding site" evidence="5">
    <location>
        <position position="74"/>
    </location>
    <ligand>
        <name>isopentenyl diphosphate</name>
        <dbReference type="ChEBI" id="CHEBI:128769"/>
    </ligand>
</feature>
<organism evidence="6 7">
    <name type="scientific">Candidatus Thiodubiliella endoseptemdiera</name>
    <dbReference type="NCBI Taxonomy" id="2738886"/>
    <lineage>
        <taxon>Bacteria</taxon>
        <taxon>Pseudomonadati</taxon>
        <taxon>Pseudomonadota</taxon>
        <taxon>Gammaproteobacteria</taxon>
        <taxon>Candidatus Pseudothioglobaceae</taxon>
        <taxon>Candidatus Thiodubiliella</taxon>
    </lineage>
</organism>
<dbReference type="EMBL" id="JACCHT010000001">
    <property type="protein sequence ID" value="NYT27787.1"/>
    <property type="molecule type" value="Genomic_DNA"/>
</dbReference>
<feature type="binding site" evidence="5">
    <location>
        <position position="41"/>
    </location>
    <ligand>
        <name>dimethylallyl diphosphate</name>
        <dbReference type="ChEBI" id="CHEBI:57623"/>
    </ligand>
</feature>
<keyword evidence="5" id="KW-0414">Isoprene biosynthesis</keyword>
<evidence type="ECO:0000256" key="5">
    <source>
        <dbReference type="HAMAP-Rule" id="MF_00191"/>
    </source>
</evidence>
<feature type="binding site" evidence="5">
    <location>
        <position position="225"/>
    </location>
    <ligand>
        <name>dimethylallyl diphosphate</name>
        <dbReference type="ChEBI" id="CHEBI:57623"/>
    </ligand>
</feature>
<dbReference type="GO" id="GO:0019288">
    <property type="term" value="P:isopentenyl diphosphate biosynthetic process, methylerythritol 4-phosphate pathway"/>
    <property type="evidence" value="ECO:0007669"/>
    <property type="project" value="UniProtKB-UniRule"/>
</dbReference>
<comment type="catalytic activity">
    <reaction evidence="5">
        <text>isopentenyl diphosphate + 2 oxidized [2Fe-2S]-[ferredoxin] + H2O = (2E)-4-hydroxy-3-methylbut-2-enyl diphosphate + 2 reduced [2Fe-2S]-[ferredoxin] + 2 H(+)</text>
        <dbReference type="Rhea" id="RHEA:24488"/>
        <dbReference type="Rhea" id="RHEA-COMP:10000"/>
        <dbReference type="Rhea" id="RHEA-COMP:10001"/>
        <dbReference type="ChEBI" id="CHEBI:15377"/>
        <dbReference type="ChEBI" id="CHEBI:15378"/>
        <dbReference type="ChEBI" id="CHEBI:33737"/>
        <dbReference type="ChEBI" id="CHEBI:33738"/>
        <dbReference type="ChEBI" id="CHEBI:128753"/>
        <dbReference type="ChEBI" id="CHEBI:128769"/>
        <dbReference type="EC" id="1.17.7.4"/>
    </reaction>
</comment>
<feature type="binding site" evidence="5">
    <location>
        <position position="267"/>
    </location>
    <ligand>
        <name>dimethylallyl diphosphate</name>
        <dbReference type="ChEBI" id="CHEBI:57623"/>
    </ligand>
</feature>
<feature type="binding site" evidence="5">
    <location>
        <position position="225"/>
    </location>
    <ligand>
        <name>isopentenyl diphosphate</name>
        <dbReference type="ChEBI" id="CHEBI:128769"/>
    </ligand>
</feature>
<feature type="binding site" evidence="5">
    <location>
        <position position="224"/>
    </location>
    <ligand>
        <name>dimethylallyl diphosphate</name>
        <dbReference type="ChEBI" id="CHEBI:57623"/>
    </ligand>
</feature>
<dbReference type="NCBIfam" id="NF002188">
    <property type="entry name" value="PRK01045.1-2"/>
    <property type="match status" value="1"/>
</dbReference>
<keyword evidence="4 5" id="KW-0411">Iron-sulfur</keyword>
<dbReference type="NCBIfam" id="NF002190">
    <property type="entry name" value="PRK01045.1-4"/>
    <property type="match status" value="1"/>
</dbReference>
<dbReference type="Gene3D" id="3.40.50.11270">
    <property type="match status" value="1"/>
</dbReference>
<feature type="binding site" evidence="5">
    <location>
        <position position="225"/>
    </location>
    <ligand>
        <name>(2E)-4-hydroxy-3-methylbut-2-enyl diphosphate</name>
        <dbReference type="ChEBI" id="CHEBI:128753"/>
    </ligand>
</feature>
<evidence type="ECO:0000256" key="2">
    <source>
        <dbReference type="ARBA" id="ARBA00022723"/>
    </source>
</evidence>
<comment type="catalytic activity">
    <reaction evidence="5">
        <text>dimethylallyl diphosphate + 2 oxidized [2Fe-2S]-[ferredoxin] + H2O = (2E)-4-hydroxy-3-methylbut-2-enyl diphosphate + 2 reduced [2Fe-2S]-[ferredoxin] + 2 H(+)</text>
        <dbReference type="Rhea" id="RHEA:24825"/>
        <dbReference type="Rhea" id="RHEA-COMP:10000"/>
        <dbReference type="Rhea" id="RHEA-COMP:10001"/>
        <dbReference type="ChEBI" id="CHEBI:15377"/>
        <dbReference type="ChEBI" id="CHEBI:15378"/>
        <dbReference type="ChEBI" id="CHEBI:33737"/>
        <dbReference type="ChEBI" id="CHEBI:33738"/>
        <dbReference type="ChEBI" id="CHEBI:57623"/>
        <dbReference type="ChEBI" id="CHEBI:128753"/>
        <dbReference type="EC" id="1.17.7.4"/>
    </reaction>
</comment>
<feature type="binding site" evidence="5">
    <location>
        <position position="224"/>
    </location>
    <ligand>
        <name>isopentenyl diphosphate</name>
        <dbReference type="ChEBI" id="CHEBI:128769"/>
    </ligand>
</feature>
<feature type="binding site" evidence="5">
    <location>
        <position position="96"/>
    </location>
    <ligand>
        <name>[4Fe-4S] cluster</name>
        <dbReference type="ChEBI" id="CHEBI:49883"/>
    </ligand>
</feature>
<dbReference type="Proteomes" id="UP000568751">
    <property type="component" value="Unassembled WGS sequence"/>
</dbReference>
<dbReference type="GO" id="GO:0046872">
    <property type="term" value="F:metal ion binding"/>
    <property type="evidence" value="ECO:0007669"/>
    <property type="project" value="UniProtKB-KW"/>
</dbReference>
<feature type="active site" description="Proton donor" evidence="5">
    <location>
        <position position="126"/>
    </location>
</feature>
<dbReference type="InterPro" id="IPR003451">
    <property type="entry name" value="LytB/IspH"/>
</dbReference>
<proteinExistence type="inferred from homology"/>
<feature type="binding site" evidence="5">
    <location>
        <position position="223"/>
    </location>
    <ligand>
        <name>dimethylallyl diphosphate</name>
        <dbReference type="ChEBI" id="CHEBI:57623"/>
    </ligand>
</feature>
<dbReference type="GO" id="GO:0051539">
    <property type="term" value="F:4 iron, 4 sulfur cluster binding"/>
    <property type="evidence" value="ECO:0007669"/>
    <property type="project" value="UniProtKB-UniRule"/>
</dbReference>
<feature type="binding site" evidence="5">
    <location>
        <position position="41"/>
    </location>
    <ligand>
        <name>isopentenyl diphosphate</name>
        <dbReference type="ChEBI" id="CHEBI:128769"/>
    </ligand>
</feature>
<sequence>MKVLLANPRGFCAGVERAIEIVERALELHGSPIYVRHEVVHNKFVVNNLKAKGAIFVEEIDEVPAGKVVIFSAHGVSKAVRQQALKIGAIIYDATCPLVTKVHKEVVRKQKQNHQVVLIGHEGHPEVEGTLGQSNQGANVALIETVADVDKLNLDNKQLSYTTQTTLSIDDTQQIVNALKDKFPEIKSPQKDDICYATQNRQDAVKILMQDADVLLVLGSSNSSNSNRLREIAEKMQKNAYLIDDANEIHPDWLTDVNTIGVTAGASAPEILVQEVIDYLRGHGAQEVVEVDGVKENTHFPIPEQLR</sequence>
<feature type="binding site" evidence="5">
    <location>
        <position position="224"/>
    </location>
    <ligand>
        <name>(2E)-4-hydroxy-3-methylbut-2-enyl diphosphate</name>
        <dbReference type="ChEBI" id="CHEBI:128753"/>
    </ligand>
</feature>
<dbReference type="GO" id="GO:0016114">
    <property type="term" value="P:terpenoid biosynthetic process"/>
    <property type="evidence" value="ECO:0007669"/>
    <property type="project" value="UniProtKB-UniRule"/>
</dbReference>
<protein>
    <recommendedName>
        <fullName evidence="5">4-hydroxy-3-methylbut-2-enyl diphosphate reductase</fullName>
        <shortName evidence="5">HMBPP reductase</shortName>
        <ecNumber evidence="5">1.17.7.4</ecNumber>
    </recommendedName>
</protein>
<keyword evidence="1 5" id="KW-0004">4Fe-4S</keyword>
<dbReference type="AlphaFoldDB" id="A0A853F300"/>
<dbReference type="UniPathway" id="UPA00059">
    <property type="reaction ID" value="UER00105"/>
</dbReference>
<evidence type="ECO:0000256" key="3">
    <source>
        <dbReference type="ARBA" id="ARBA00023004"/>
    </source>
</evidence>
<dbReference type="Pfam" id="PF02401">
    <property type="entry name" value="LYTB"/>
    <property type="match status" value="1"/>
</dbReference>
<comment type="caution">
    <text evidence="6">The sequence shown here is derived from an EMBL/GenBank/DDBJ whole genome shotgun (WGS) entry which is preliminary data.</text>
</comment>
<gene>
    <name evidence="5 6" type="primary">ispH</name>
    <name evidence="6" type="synonym">lytB</name>
    <name evidence="6" type="ORF">H0A76_07750</name>
</gene>
<evidence type="ECO:0000313" key="6">
    <source>
        <dbReference type="EMBL" id="NYT27787.1"/>
    </source>
</evidence>
<feature type="binding site" evidence="5">
    <location>
        <position position="74"/>
    </location>
    <ligand>
        <name>(2E)-4-hydroxy-3-methylbut-2-enyl diphosphate</name>
        <dbReference type="ChEBI" id="CHEBI:128753"/>
    </ligand>
</feature>
<feature type="binding site" evidence="5">
    <location>
        <position position="41"/>
    </location>
    <ligand>
        <name>(2E)-4-hydroxy-3-methylbut-2-enyl diphosphate</name>
        <dbReference type="ChEBI" id="CHEBI:128753"/>
    </ligand>
</feature>
<feature type="binding site" evidence="5">
    <location>
        <position position="223"/>
    </location>
    <ligand>
        <name>(2E)-4-hydroxy-3-methylbut-2-enyl diphosphate</name>
        <dbReference type="ChEBI" id="CHEBI:128753"/>
    </ligand>
</feature>
<feature type="binding site" evidence="5">
    <location>
        <position position="223"/>
    </location>
    <ligand>
        <name>isopentenyl diphosphate</name>
        <dbReference type="ChEBI" id="CHEBI:128769"/>
    </ligand>
</feature>
<dbReference type="NCBIfam" id="TIGR00216">
    <property type="entry name" value="ispH_lytB"/>
    <property type="match status" value="1"/>
</dbReference>
<comment type="cofactor">
    <cofactor evidence="5">
        <name>[4Fe-4S] cluster</name>
        <dbReference type="ChEBI" id="CHEBI:49883"/>
    </cofactor>
    <text evidence="5">Binds 1 [4Fe-4S] cluster per subunit.</text>
</comment>
<dbReference type="UniPathway" id="UPA00056">
    <property type="reaction ID" value="UER00097"/>
</dbReference>
<dbReference type="PANTHER" id="PTHR30426">
    <property type="entry name" value="4-HYDROXY-3-METHYLBUT-2-ENYL DIPHOSPHATE REDUCTASE"/>
    <property type="match status" value="1"/>
</dbReference>
<dbReference type="PANTHER" id="PTHR30426:SF0">
    <property type="entry name" value="4-HYDROXY-3-METHYLBUT-2-ENYL DIPHOSPHATE REDUCTASE"/>
    <property type="match status" value="1"/>
</dbReference>
<feature type="binding site" evidence="5">
    <location>
        <position position="12"/>
    </location>
    <ligand>
        <name>[4Fe-4S] cluster</name>
        <dbReference type="ChEBI" id="CHEBI:49883"/>
    </ligand>
</feature>
<keyword evidence="5 6" id="KW-0560">Oxidoreductase</keyword>
<evidence type="ECO:0000256" key="1">
    <source>
        <dbReference type="ARBA" id="ARBA00022485"/>
    </source>
</evidence>
<feature type="binding site" evidence="5">
    <location>
        <position position="195"/>
    </location>
    <ligand>
        <name>[4Fe-4S] cluster</name>
        <dbReference type="ChEBI" id="CHEBI:49883"/>
    </ligand>
</feature>
<accession>A0A853F300</accession>
<evidence type="ECO:0000313" key="7">
    <source>
        <dbReference type="Proteomes" id="UP000568751"/>
    </source>
</evidence>
<comment type="similarity">
    <text evidence="5">Belongs to the IspH family.</text>
</comment>
<dbReference type="GO" id="GO:0051745">
    <property type="term" value="F:4-hydroxy-3-methylbut-2-enyl diphosphate reductase activity"/>
    <property type="evidence" value="ECO:0007669"/>
    <property type="project" value="UniProtKB-UniRule"/>
</dbReference>
<comment type="pathway">
    <text evidence="5">Isoprenoid biosynthesis; isopentenyl diphosphate biosynthesis via DXP pathway; isopentenyl diphosphate from 1-deoxy-D-xylulose 5-phosphate: step 6/6.</text>
</comment>
<comment type="function">
    <text evidence="5">Catalyzes the conversion of 1-hydroxy-2-methyl-2-(E)-butenyl 4-diphosphate (HMBPP) into a mixture of isopentenyl diphosphate (IPP) and dimethylallyl diphosphate (DMAPP). Acts in the terminal step of the DOXP/MEP pathway for isoprenoid precursor biosynthesis.</text>
</comment>
<feature type="binding site" evidence="5">
    <location>
        <position position="74"/>
    </location>
    <ligand>
        <name>dimethylallyl diphosphate</name>
        <dbReference type="ChEBI" id="CHEBI:57623"/>
    </ligand>
</feature>
<dbReference type="GO" id="GO:0050992">
    <property type="term" value="P:dimethylallyl diphosphate biosynthetic process"/>
    <property type="evidence" value="ECO:0007669"/>
    <property type="project" value="UniProtKB-UniRule"/>
</dbReference>
<evidence type="ECO:0000256" key="4">
    <source>
        <dbReference type="ARBA" id="ARBA00023014"/>
    </source>
</evidence>
<feature type="binding site" evidence="5">
    <location>
        <position position="267"/>
    </location>
    <ligand>
        <name>(2E)-4-hydroxy-3-methylbut-2-enyl diphosphate</name>
        <dbReference type="ChEBI" id="CHEBI:128753"/>
    </ligand>
</feature>
<keyword evidence="2 5" id="KW-0479">Metal-binding</keyword>
<keyword evidence="3 5" id="KW-0408">Iron</keyword>
<feature type="binding site" evidence="5">
    <location>
        <position position="124"/>
    </location>
    <ligand>
        <name>isopentenyl diphosphate</name>
        <dbReference type="ChEBI" id="CHEBI:128769"/>
    </ligand>
</feature>
<dbReference type="HAMAP" id="MF_00191">
    <property type="entry name" value="IspH"/>
    <property type="match status" value="1"/>
</dbReference>